<dbReference type="FunFam" id="3.30.70.380:FF:000001">
    <property type="entry name" value="Phenylalanine--tRNA ligase beta subunit"/>
    <property type="match status" value="1"/>
</dbReference>
<evidence type="ECO:0000256" key="6">
    <source>
        <dbReference type="ARBA" id="ARBA00022598"/>
    </source>
</evidence>
<dbReference type="SUPFAM" id="SSF50249">
    <property type="entry name" value="Nucleic acid-binding proteins"/>
    <property type="match status" value="1"/>
</dbReference>
<feature type="binding site" evidence="15">
    <location>
        <position position="471"/>
    </location>
    <ligand>
        <name>Mg(2+)</name>
        <dbReference type="ChEBI" id="CHEBI:18420"/>
        <note>shared with alpha subunit</note>
    </ligand>
</feature>
<evidence type="ECO:0000256" key="7">
    <source>
        <dbReference type="ARBA" id="ARBA00022723"/>
    </source>
</evidence>
<dbReference type="Gene3D" id="2.40.50.140">
    <property type="entry name" value="Nucleic acid-binding proteins"/>
    <property type="match status" value="1"/>
</dbReference>
<keyword evidence="12 15" id="KW-0648">Protein biosynthesis</keyword>
<feature type="binding site" evidence="15">
    <location>
        <position position="470"/>
    </location>
    <ligand>
        <name>Mg(2+)</name>
        <dbReference type="ChEBI" id="CHEBI:18420"/>
        <note>shared with alpha subunit</note>
    </ligand>
</feature>
<dbReference type="CDD" id="cd02796">
    <property type="entry name" value="tRNA_bind_bactPheRS"/>
    <property type="match status" value="1"/>
</dbReference>
<dbReference type="GO" id="GO:0000049">
    <property type="term" value="F:tRNA binding"/>
    <property type="evidence" value="ECO:0007669"/>
    <property type="project" value="UniProtKB-UniRule"/>
</dbReference>
<dbReference type="FunFam" id="3.30.930.10:FF:000022">
    <property type="entry name" value="Phenylalanine--tRNA ligase beta subunit"/>
    <property type="match status" value="1"/>
</dbReference>
<dbReference type="SUPFAM" id="SSF46955">
    <property type="entry name" value="Putative DNA-binding domain"/>
    <property type="match status" value="1"/>
</dbReference>
<dbReference type="GO" id="GO:0000287">
    <property type="term" value="F:magnesium ion binding"/>
    <property type="evidence" value="ECO:0007669"/>
    <property type="project" value="UniProtKB-UniRule"/>
</dbReference>
<dbReference type="InterPro" id="IPR005146">
    <property type="entry name" value="B3/B4_tRNA-bd"/>
</dbReference>
<gene>
    <name evidence="20" type="primary">pheT_2</name>
    <name evidence="15" type="synonym">pheT</name>
    <name evidence="20" type="ORF">NCTC10815_00941</name>
</gene>
<dbReference type="CDD" id="cd00769">
    <property type="entry name" value="PheRS_beta_core"/>
    <property type="match status" value="1"/>
</dbReference>
<dbReference type="InterPro" id="IPR041616">
    <property type="entry name" value="PheRS_beta_core"/>
</dbReference>
<dbReference type="Pfam" id="PF17759">
    <property type="entry name" value="tRNA_synthFbeta"/>
    <property type="match status" value="1"/>
</dbReference>
<proteinExistence type="inferred from homology"/>
<dbReference type="Pfam" id="PF01588">
    <property type="entry name" value="tRNA_bind"/>
    <property type="match status" value="1"/>
</dbReference>
<dbReference type="Gene3D" id="3.30.56.10">
    <property type="match status" value="2"/>
</dbReference>
<evidence type="ECO:0000256" key="8">
    <source>
        <dbReference type="ARBA" id="ARBA00022741"/>
    </source>
</evidence>
<dbReference type="SUPFAM" id="SSF56037">
    <property type="entry name" value="PheT/TilS domain"/>
    <property type="match status" value="1"/>
</dbReference>
<dbReference type="HAMAP" id="MF_00283">
    <property type="entry name" value="Phe_tRNA_synth_beta1"/>
    <property type="match status" value="1"/>
</dbReference>
<dbReference type="Gene3D" id="3.50.40.10">
    <property type="entry name" value="Phenylalanyl-trna Synthetase, Chain B, domain 3"/>
    <property type="match status" value="1"/>
</dbReference>
<dbReference type="SMART" id="SM00896">
    <property type="entry name" value="FDX-ACB"/>
    <property type="match status" value="1"/>
</dbReference>
<dbReference type="InterPro" id="IPR045060">
    <property type="entry name" value="Phe-tRNA-ligase_IIc_bsu"/>
</dbReference>
<dbReference type="InterPro" id="IPR009061">
    <property type="entry name" value="DNA-bd_dom_put_sf"/>
</dbReference>
<dbReference type="InterPro" id="IPR045864">
    <property type="entry name" value="aa-tRNA-synth_II/BPL/LPL"/>
</dbReference>
<dbReference type="GO" id="GO:0140096">
    <property type="term" value="F:catalytic activity, acting on a protein"/>
    <property type="evidence" value="ECO:0007669"/>
    <property type="project" value="UniProtKB-ARBA"/>
</dbReference>
<feature type="domain" description="FDX-ACB" evidence="18">
    <location>
        <begin position="708"/>
        <end position="801"/>
    </location>
</feature>
<dbReference type="SMART" id="SM00873">
    <property type="entry name" value="B3_4"/>
    <property type="match status" value="1"/>
</dbReference>
<comment type="subunit">
    <text evidence="3 15">Tetramer of two alpha and two beta subunits.</text>
</comment>
<dbReference type="GO" id="GO:0009328">
    <property type="term" value="C:phenylalanine-tRNA ligase complex"/>
    <property type="evidence" value="ECO:0007669"/>
    <property type="project" value="TreeGrafter"/>
</dbReference>
<dbReference type="FunFam" id="3.30.56.10:FF:000002">
    <property type="entry name" value="Phenylalanine--tRNA ligase beta subunit"/>
    <property type="match status" value="1"/>
</dbReference>
<evidence type="ECO:0000313" key="21">
    <source>
        <dbReference type="Proteomes" id="UP000254879"/>
    </source>
</evidence>
<dbReference type="Gene3D" id="3.30.70.380">
    <property type="entry name" value="Ferrodoxin-fold anticodon-binding domain"/>
    <property type="match status" value="1"/>
</dbReference>
<dbReference type="SUPFAM" id="SSF54991">
    <property type="entry name" value="Anticodon-binding domain of PheRS"/>
    <property type="match status" value="1"/>
</dbReference>
<evidence type="ECO:0000256" key="1">
    <source>
        <dbReference type="ARBA" id="ARBA00004496"/>
    </source>
</evidence>
<evidence type="ECO:0000256" key="16">
    <source>
        <dbReference type="PROSITE-ProRule" id="PRU00209"/>
    </source>
</evidence>
<dbReference type="InterPro" id="IPR005121">
    <property type="entry name" value="Fdx_antiC-bd"/>
</dbReference>
<comment type="subcellular location">
    <subcellularLocation>
        <location evidence="1 15">Cytoplasm</location>
    </subcellularLocation>
</comment>
<dbReference type="GO" id="GO:0016740">
    <property type="term" value="F:transferase activity"/>
    <property type="evidence" value="ECO:0007669"/>
    <property type="project" value="UniProtKB-ARBA"/>
</dbReference>
<dbReference type="GO" id="GO:0004826">
    <property type="term" value="F:phenylalanine-tRNA ligase activity"/>
    <property type="evidence" value="ECO:0007669"/>
    <property type="project" value="UniProtKB-UniRule"/>
</dbReference>
<evidence type="ECO:0000259" key="17">
    <source>
        <dbReference type="PROSITE" id="PS50886"/>
    </source>
</evidence>
<keyword evidence="8 15" id="KW-0547">Nucleotide-binding</keyword>
<protein>
    <recommendedName>
        <fullName evidence="15">Phenylalanine--tRNA ligase beta subunit</fullName>
        <ecNumber evidence="15">6.1.1.20</ecNumber>
    </recommendedName>
    <alternativeName>
        <fullName evidence="15">Phenylalanyl-tRNA synthetase beta subunit</fullName>
        <shortName evidence="15">PheRS</shortName>
    </alternativeName>
</protein>
<dbReference type="InterPro" id="IPR002547">
    <property type="entry name" value="tRNA-bd_dom"/>
</dbReference>
<evidence type="ECO:0000256" key="5">
    <source>
        <dbReference type="ARBA" id="ARBA00022555"/>
    </source>
</evidence>
<feature type="binding site" evidence="15">
    <location>
        <position position="461"/>
    </location>
    <ligand>
        <name>Mg(2+)</name>
        <dbReference type="ChEBI" id="CHEBI:18420"/>
        <note>shared with alpha subunit</note>
    </ligand>
</feature>
<dbReference type="EMBL" id="UGPG01000001">
    <property type="protein sequence ID" value="STY43641.1"/>
    <property type="molecule type" value="Genomic_DNA"/>
</dbReference>
<evidence type="ECO:0000256" key="10">
    <source>
        <dbReference type="ARBA" id="ARBA00022842"/>
    </source>
</evidence>
<dbReference type="NCBIfam" id="NF045760">
    <property type="entry name" value="YtpR"/>
    <property type="match status" value="1"/>
</dbReference>
<dbReference type="InterPro" id="IPR005147">
    <property type="entry name" value="tRNA_synthase_B5-dom"/>
</dbReference>
<dbReference type="Proteomes" id="UP000254879">
    <property type="component" value="Unassembled WGS sequence"/>
</dbReference>
<keyword evidence="9 15" id="KW-0067">ATP-binding</keyword>
<organism evidence="20 21">
    <name type="scientific">Listeria grayi</name>
    <name type="common">Listeria murrayi</name>
    <dbReference type="NCBI Taxonomy" id="1641"/>
    <lineage>
        <taxon>Bacteria</taxon>
        <taxon>Bacillati</taxon>
        <taxon>Bacillota</taxon>
        <taxon>Bacilli</taxon>
        <taxon>Bacillales</taxon>
        <taxon>Listeriaceae</taxon>
        <taxon>Listeria</taxon>
    </lineage>
</organism>
<keyword evidence="7 15" id="KW-0479">Metal-binding</keyword>
<keyword evidence="6 15" id="KW-0436">Ligase</keyword>
<dbReference type="InterPro" id="IPR033714">
    <property type="entry name" value="tRNA_bind_bactPheRS"/>
</dbReference>
<dbReference type="GO" id="GO:0005524">
    <property type="term" value="F:ATP binding"/>
    <property type="evidence" value="ECO:0007669"/>
    <property type="project" value="UniProtKB-UniRule"/>
</dbReference>
<dbReference type="FunFam" id="3.50.40.10:FF:000001">
    <property type="entry name" value="Phenylalanine--tRNA ligase beta subunit"/>
    <property type="match status" value="1"/>
</dbReference>
<dbReference type="InterPro" id="IPR012340">
    <property type="entry name" value="NA-bd_OB-fold"/>
</dbReference>
<evidence type="ECO:0000256" key="4">
    <source>
        <dbReference type="ARBA" id="ARBA00022490"/>
    </source>
</evidence>
<evidence type="ECO:0000256" key="9">
    <source>
        <dbReference type="ARBA" id="ARBA00022840"/>
    </source>
</evidence>
<keyword evidence="5 16" id="KW-0820">tRNA-binding</keyword>
<evidence type="ECO:0000256" key="2">
    <source>
        <dbReference type="ARBA" id="ARBA00008653"/>
    </source>
</evidence>
<accession>A0A378MBD8</accession>
<dbReference type="AlphaFoldDB" id="A0A378MBD8"/>
<dbReference type="Pfam" id="PF03483">
    <property type="entry name" value="B3_4"/>
    <property type="match status" value="1"/>
</dbReference>
<evidence type="ECO:0000259" key="18">
    <source>
        <dbReference type="PROSITE" id="PS51447"/>
    </source>
</evidence>
<reference evidence="20 21" key="1">
    <citation type="submission" date="2018-06" db="EMBL/GenBank/DDBJ databases">
        <authorList>
            <consortium name="Pathogen Informatics"/>
            <person name="Doyle S."/>
        </authorList>
    </citation>
    <scope>NUCLEOTIDE SEQUENCE [LARGE SCALE GENOMIC DNA]</scope>
    <source>
        <strain evidence="21">NCTC 10815</strain>
    </source>
</reference>
<dbReference type="PROSITE" id="PS51447">
    <property type="entry name" value="FDX_ACB"/>
    <property type="match status" value="1"/>
</dbReference>
<dbReference type="SUPFAM" id="SSF55681">
    <property type="entry name" value="Class II aaRS and biotin synthetases"/>
    <property type="match status" value="1"/>
</dbReference>
<evidence type="ECO:0000256" key="3">
    <source>
        <dbReference type="ARBA" id="ARBA00011209"/>
    </source>
</evidence>
<feature type="domain" description="B5" evidence="19">
    <location>
        <begin position="408"/>
        <end position="483"/>
    </location>
</feature>
<evidence type="ECO:0000256" key="13">
    <source>
        <dbReference type="ARBA" id="ARBA00023146"/>
    </source>
</evidence>
<dbReference type="EC" id="6.1.1.20" evidence="15"/>
<dbReference type="PROSITE" id="PS51483">
    <property type="entry name" value="B5"/>
    <property type="match status" value="1"/>
</dbReference>
<feature type="domain" description="TRNA-binding" evidence="17">
    <location>
        <begin position="40"/>
        <end position="154"/>
    </location>
</feature>
<dbReference type="Pfam" id="PF03147">
    <property type="entry name" value="FDX-ACB"/>
    <property type="match status" value="1"/>
</dbReference>
<evidence type="ECO:0000259" key="19">
    <source>
        <dbReference type="PROSITE" id="PS51483"/>
    </source>
</evidence>
<evidence type="ECO:0000313" key="20">
    <source>
        <dbReference type="EMBL" id="STY43641.1"/>
    </source>
</evidence>
<sequence length="801" mass="87808">MLVSYNWVKEYFPNLELSAAELGEAITRTGIEIEGVEELGSAIKNIVVGEVISCEKHPDAEKLNKCQVDVGEETVQIICGAPNVAAGQKVVVARVGARLPGGVKIKRAKLRGEVSEGMICSLTELGFESKVVPKAYADGIFVLPEMATVGENAVLLLGLDDAILDMAITPNRADALSMNGVANEVAAIVNEKPQLAEQPDIRETGDVADYISVSIQDRETTDYYGMKIVRNIQIKESPMWLQTKLMKAGIRPLNNVVDVTNYINLLYGQPLHAFDYDRLGSKEIVVRLATKGEKIQTLDGEERNLAESHTVITNGSEALAIAGIMGGASSEVTDGTTTIALEGAIFASSFIGKASRELGLRTEASIRFDKGSDAWKVEEALAHGASLIAELGDGEMISGYAEVDNRKAYENIVTTSISRINALLGIQISKTELTTIFERLQFEASIGEEEVAVYVPSRRWDIELEADILEEVARIYGYDNIPTTLPSTATAGSLSIEQQNRRLVRRYLESAGLNQALTYSLISEKDVNRFALKEAAAVKIAMPMSEEHSELRTSIIPGLLQAASYNVARKNKNVALYETGAVFYKNEGDNLPDEIEHVAGLITGEWQVNDWQKQVKSVDFFVLKGIVEGLLAKLNVKETIQFESIQKAEMHPGRTARILLGDKEIGFIGQVHPHTSSTYDLKDTYVFELRLADLLAAPKNAVVYQTISRYPEMSRDIAILVEEEVTNQQIETLIYENGGKQLANVEIFDIFAGESVGAGKKSMAYSLTFSDKERTLVEEEVTKAVEKVTNALQEELQATIR</sequence>
<dbReference type="InterPro" id="IPR036690">
    <property type="entry name" value="Fdx_antiC-bd_sf"/>
</dbReference>
<dbReference type="NCBIfam" id="TIGR00472">
    <property type="entry name" value="pheT_bact"/>
    <property type="match status" value="1"/>
</dbReference>
<dbReference type="InterPro" id="IPR004532">
    <property type="entry name" value="Phe-tRNA-ligase_IIc_bsu_bact"/>
</dbReference>
<keyword evidence="4 15" id="KW-0963">Cytoplasm</keyword>
<dbReference type="PANTHER" id="PTHR10947">
    <property type="entry name" value="PHENYLALANYL-TRNA SYNTHETASE BETA CHAIN AND LEUCINE-RICH REPEAT-CONTAINING PROTEIN 47"/>
    <property type="match status" value="1"/>
</dbReference>
<comment type="cofactor">
    <cofactor evidence="15">
        <name>Mg(2+)</name>
        <dbReference type="ChEBI" id="CHEBI:18420"/>
    </cofactor>
    <text evidence="15">Binds 2 magnesium ions per tetramer.</text>
</comment>
<dbReference type="PROSITE" id="PS50886">
    <property type="entry name" value="TRBD"/>
    <property type="match status" value="1"/>
</dbReference>
<evidence type="ECO:0000256" key="14">
    <source>
        <dbReference type="ARBA" id="ARBA00049255"/>
    </source>
</evidence>
<dbReference type="Gene3D" id="3.30.930.10">
    <property type="entry name" value="Bira Bifunctional Protein, Domain 2"/>
    <property type="match status" value="1"/>
</dbReference>
<dbReference type="FunFam" id="2.40.50.140:FF:000045">
    <property type="entry name" value="Phenylalanine--tRNA ligase beta subunit"/>
    <property type="match status" value="1"/>
</dbReference>
<keyword evidence="10 15" id="KW-0460">Magnesium</keyword>
<dbReference type="PANTHER" id="PTHR10947:SF0">
    <property type="entry name" value="PHENYLALANINE--TRNA LIGASE BETA SUBUNIT"/>
    <property type="match status" value="1"/>
</dbReference>
<dbReference type="RefSeq" id="WP_003755200.1">
    <property type="nucleotide sequence ID" value="NZ_CABKNG010000001.1"/>
</dbReference>
<name>A0A378MBD8_LISGR</name>
<evidence type="ECO:0000256" key="15">
    <source>
        <dbReference type="HAMAP-Rule" id="MF_00283"/>
    </source>
</evidence>
<keyword evidence="11 16" id="KW-0694">RNA-binding</keyword>
<comment type="catalytic activity">
    <reaction evidence="14 15">
        <text>tRNA(Phe) + L-phenylalanine + ATP = L-phenylalanyl-tRNA(Phe) + AMP + diphosphate + H(+)</text>
        <dbReference type="Rhea" id="RHEA:19413"/>
        <dbReference type="Rhea" id="RHEA-COMP:9668"/>
        <dbReference type="Rhea" id="RHEA-COMP:9699"/>
        <dbReference type="ChEBI" id="CHEBI:15378"/>
        <dbReference type="ChEBI" id="CHEBI:30616"/>
        <dbReference type="ChEBI" id="CHEBI:33019"/>
        <dbReference type="ChEBI" id="CHEBI:58095"/>
        <dbReference type="ChEBI" id="CHEBI:78442"/>
        <dbReference type="ChEBI" id="CHEBI:78531"/>
        <dbReference type="ChEBI" id="CHEBI:456215"/>
        <dbReference type="EC" id="6.1.1.20"/>
    </reaction>
</comment>
<dbReference type="InterPro" id="IPR020825">
    <property type="entry name" value="Phe-tRNA_synthase-like_B3/B4"/>
</dbReference>
<keyword evidence="13 15" id="KW-0030">Aminoacyl-tRNA synthetase</keyword>
<dbReference type="Pfam" id="PF03484">
    <property type="entry name" value="B5"/>
    <property type="match status" value="1"/>
</dbReference>
<dbReference type="GO" id="GO:0006432">
    <property type="term" value="P:phenylalanyl-tRNA aminoacylation"/>
    <property type="evidence" value="ECO:0007669"/>
    <property type="project" value="UniProtKB-UniRule"/>
</dbReference>
<feature type="binding site" evidence="15">
    <location>
        <position position="467"/>
    </location>
    <ligand>
        <name>Mg(2+)</name>
        <dbReference type="ChEBI" id="CHEBI:18420"/>
        <note>shared with alpha subunit</note>
    </ligand>
</feature>
<evidence type="ECO:0000256" key="11">
    <source>
        <dbReference type="ARBA" id="ARBA00022884"/>
    </source>
</evidence>
<comment type="similarity">
    <text evidence="2 15">Belongs to the phenylalanyl-tRNA synthetase beta subunit family. Type 1 subfamily.</text>
</comment>
<evidence type="ECO:0000256" key="12">
    <source>
        <dbReference type="ARBA" id="ARBA00022917"/>
    </source>
</evidence>
<dbReference type="SMART" id="SM00874">
    <property type="entry name" value="B5"/>
    <property type="match status" value="1"/>
</dbReference>